<organism evidence="2 3">
    <name type="scientific">Ditylenchus dipsaci</name>
    <dbReference type="NCBI Taxonomy" id="166011"/>
    <lineage>
        <taxon>Eukaryota</taxon>
        <taxon>Metazoa</taxon>
        <taxon>Ecdysozoa</taxon>
        <taxon>Nematoda</taxon>
        <taxon>Chromadorea</taxon>
        <taxon>Rhabditida</taxon>
        <taxon>Tylenchina</taxon>
        <taxon>Tylenchomorpha</taxon>
        <taxon>Sphaerularioidea</taxon>
        <taxon>Anguinidae</taxon>
        <taxon>Anguininae</taxon>
        <taxon>Ditylenchus</taxon>
    </lineage>
</organism>
<feature type="compositionally biased region" description="Basic and acidic residues" evidence="1">
    <location>
        <begin position="20"/>
        <end position="40"/>
    </location>
</feature>
<accession>A0A915ELV7</accession>
<dbReference type="WBParaSite" id="jg7271">
    <property type="protein sequence ID" value="jg7271"/>
    <property type="gene ID" value="jg7271"/>
</dbReference>
<keyword evidence="2" id="KW-1185">Reference proteome</keyword>
<reference evidence="3" key="1">
    <citation type="submission" date="2022-11" db="UniProtKB">
        <authorList>
            <consortium name="WormBaseParasite"/>
        </authorList>
    </citation>
    <scope>IDENTIFICATION</scope>
</reference>
<evidence type="ECO:0000256" key="1">
    <source>
        <dbReference type="SAM" id="MobiDB-lite"/>
    </source>
</evidence>
<dbReference type="AlphaFoldDB" id="A0A915ELV7"/>
<proteinExistence type="predicted"/>
<sequence>MFLIAKIVRGRRLLHELEQEEKEKAKEKEKEREREREKEALALQLEQQQSTAAAAKRDSSGQGVPPTSAGIRRSRFTSVRKSALEVLLPLSRPLTRLRKR</sequence>
<evidence type="ECO:0000313" key="3">
    <source>
        <dbReference type="WBParaSite" id="jg7271"/>
    </source>
</evidence>
<evidence type="ECO:0000313" key="2">
    <source>
        <dbReference type="Proteomes" id="UP000887574"/>
    </source>
</evidence>
<protein>
    <submittedName>
        <fullName evidence="3">Uncharacterized protein</fullName>
    </submittedName>
</protein>
<name>A0A915ELV7_9BILA</name>
<dbReference type="Proteomes" id="UP000887574">
    <property type="component" value="Unplaced"/>
</dbReference>
<feature type="region of interest" description="Disordered" evidence="1">
    <location>
        <begin position="20"/>
        <end position="75"/>
    </location>
</feature>